<evidence type="ECO:0000256" key="1">
    <source>
        <dbReference type="ARBA" id="ARBA00004370"/>
    </source>
</evidence>
<dbReference type="Proteomes" id="UP001642483">
    <property type="component" value="Unassembled WGS sequence"/>
</dbReference>
<keyword evidence="5" id="KW-1133">Transmembrane helix</keyword>
<evidence type="ECO:0000313" key="8">
    <source>
        <dbReference type="Proteomes" id="UP001642483"/>
    </source>
</evidence>
<accession>A0ABP0GXA8</accession>
<keyword evidence="4 5" id="KW-0472">Membrane</keyword>
<dbReference type="SUPFAM" id="SSF49842">
    <property type="entry name" value="TNF-like"/>
    <property type="match status" value="1"/>
</dbReference>
<dbReference type="Gene3D" id="2.60.120.40">
    <property type="match status" value="1"/>
</dbReference>
<evidence type="ECO:0000259" key="6">
    <source>
        <dbReference type="PROSITE" id="PS50049"/>
    </source>
</evidence>
<dbReference type="PROSITE" id="PS50049">
    <property type="entry name" value="THD_2"/>
    <property type="match status" value="1"/>
</dbReference>
<name>A0ABP0GXA8_CLALP</name>
<keyword evidence="5" id="KW-0812">Transmembrane</keyword>
<evidence type="ECO:0000256" key="3">
    <source>
        <dbReference type="ARBA" id="ARBA00022514"/>
    </source>
</evidence>
<dbReference type="EMBL" id="CAWYQH010000152">
    <property type="protein sequence ID" value="CAK8696207.1"/>
    <property type="molecule type" value="Genomic_DNA"/>
</dbReference>
<evidence type="ECO:0000313" key="7">
    <source>
        <dbReference type="EMBL" id="CAK8696207.1"/>
    </source>
</evidence>
<evidence type="ECO:0000256" key="5">
    <source>
        <dbReference type="SAM" id="Phobius"/>
    </source>
</evidence>
<dbReference type="PANTHER" id="PTHR11471">
    <property type="entry name" value="TUMOR NECROSIS FACTOR FAMILY MEMBER"/>
    <property type="match status" value="1"/>
</dbReference>
<dbReference type="PANTHER" id="PTHR11471:SF13">
    <property type="entry name" value="TNF FAMILY PROFILE DOMAIN-CONTAINING PROTEIN"/>
    <property type="match status" value="1"/>
</dbReference>
<keyword evidence="3" id="KW-0202">Cytokine</keyword>
<proteinExistence type="inferred from homology"/>
<sequence length="364" mass="40818">MRSAISKGSEFKRKKLDGSDGVIEMQDLQCCKSNVLASSLFLMILMGLASSMLYGMQMGNEVVKMRNEIERNRKIVGEMLKENNEHESLIDFLQMENEFAVNRDVSHEEVEQNSAHDSLVKGLSHDFNNQTNEDVLSEQGKRIRRQSSVVEQYTFIGAHLVGANPADFFVSEPSSQCGAYFLWDDTKSASSVSRIRVSHESNGTFLVIQTPGFYYVYSQVTSSTENYLAGHKTVRIADHESTTLMSSIVTQVSFGVDNFDSTYHGGVFYMLAGDKLGVQLAETSAGQVFNMQEGKSFFGAAFLGSYDPRSSKKRRYVRNPRPRCKRIRRLMTKAMNNGNESCVSLADYLSTFTSLRRCCGIVLQ</sequence>
<dbReference type="Pfam" id="PF00229">
    <property type="entry name" value="TNF"/>
    <property type="match status" value="1"/>
</dbReference>
<organism evidence="7 8">
    <name type="scientific">Clavelina lepadiformis</name>
    <name type="common">Light-bulb sea squirt</name>
    <name type="synonym">Ascidia lepadiformis</name>
    <dbReference type="NCBI Taxonomy" id="159417"/>
    <lineage>
        <taxon>Eukaryota</taxon>
        <taxon>Metazoa</taxon>
        <taxon>Chordata</taxon>
        <taxon>Tunicata</taxon>
        <taxon>Ascidiacea</taxon>
        <taxon>Aplousobranchia</taxon>
        <taxon>Clavelinidae</taxon>
        <taxon>Clavelina</taxon>
    </lineage>
</organism>
<keyword evidence="8" id="KW-1185">Reference proteome</keyword>
<protein>
    <recommendedName>
        <fullName evidence="6">THD domain-containing protein</fullName>
    </recommendedName>
</protein>
<dbReference type="InterPro" id="IPR006052">
    <property type="entry name" value="TNF_dom"/>
</dbReference>
<comment type="caution">
    <text evidence="7">The sequence shown here is derived from an EMBL/GenBank/DDBJ whole genome shotgun (WGS) entry which is preliminary data.</text>
</comment>
<feature type="domain" description="THD" evidence="6">
    <location>
        <begin position="156"/>
        <end position="304"/>
    </location>
</feature>
<feature type="transmembrane region" description="Helical" evidence="5">
    <location>
        <begin position="35"/>
        <end position="56"/>
    </location>
</feature>
<gene>
    <name evidence="7" type="ORF">CVLEPA_LOCUS29381</name>
</gene>
<reference evidence="7 8" key="1">
    <citation type="submission" date="2024-02" db="EMBL/GenBank/DDBJ databases">
        <authorList>
            <person name="Daric V."/>
            <person name="Darras S."/>
        </authorList>
    </citation>
    <scope>NUCLEOTIDE SEQUENCE [LARGE SCALE GENOMIC DNA]</scope>
</reference>
<comment type="subcellular location">
    <subcellularLocation>
        <location evidence="1">Membrane</location>
    </subcellularLocation>
</comment>
<dbReference type="InterPro" id="IPR008983">
    <property type="entry name" value="Tumour_necrosis_fac-like_dom"/>
</dbReference>
<evidence type="ECO:0000256" key="2">
    <source>
        <dbReference type="ARBA" id="ARBA00008670"/>
    </source>
</evidence>
<dbReference type="SMART" id="SM00207">
    <property type="entry name" value="TNF"/>
    <property type="match status" value="1"/>
</dbReference>
<comment type="similarity">
    <text evidence="2">Belongs to the tumor necrosis factor family.</text>
</comment>
<evidence type="ECO:0000256" key="4">
    <source>
        <dbReference type="ARBA" id="ARBA00023136"/>
    </source>
</evidence>